<comment type="subcellular location">
    <subcellularLocation>
        <location evidence="1 6">Membrane</location>
        <topology evidence="1 6">Multi-pass membrane protein</topology>
    </subcellularLocation>
</comment>
<dbReference type="GO" id="GO:0008250">
    <property type="term" value="C:oligosaccharyltransferase complex"/>
    <property type="evidence" value="ECO:0007669"/>
    <property type="project" value="UniProtKB-UniRule"/>
</dbReference>
<dbReference type="Pfam" id="PF05251">
    <property type="entry name" value="Ost5"/>
    <property type="match status" value="1"/>
</dbReference>
<dbReference type="AlphaFoldDB" id="A0A5C3M1I2"/>
<evidence type="ECO:0000256" key="3">
    <source>
        <dbReference type="ARBA" id="ARBA00022692"/>
    </source>
</evidence>
<dbReference type="InterPro" id="IPR007915">
    <property type="entry name" value="TMEM258/Ost5"/>
</dbReference>
<reference evidence="7 8" key="1">
    <citation type="journal article" date="2019" name="Nat. Ecol. Evol.">
        <title>Megaphylogeny resolves global patterns of mushroom evolution.</title>
        <authorList>
            <person name="Varga T."/>
            <person name="Krizsan K."/>
            <person name="Foldi C."/>
            <person name="Dima B."/>
            <person name="Sanchez-Garcia M."/>
            <person name="Sanchez-Ramirez S."/>
            <person name="Szollosi G.J."/>
            <person name="Szarkandi J.G."/>
            <person name="Papp V."/>
            <person name="Albert L."/>
            <person name="Andreopoulos W."/>
            <person name="Angelini C."/>
            <person name="Antonin V."/>
            <person name="Barry K.W."/>
            <person name="Bougher N.L."/>
            <person name="Buchanan P."/>
            <person name="Buyck B."/>
            <person name="Bense V."/>
            <person name="Catcheside P."/>
            <person name="Chovatia M."/>
            <person name="Cooper J."/>
            <person name="Damon W."/>
            <person name="Desjardin D."/>
            <person name="Finy P."/>
            <person name="Geml J."/>
            <person name="Haridas S."/>
            <person name="Hughes K."/>
            <person name="Justo A."/>
            <person name="Karasinski D."/>
            <person name="Kautmanova I."/>
            <person name="Kiss B."/>
            <person name="Kocsube S."/>
            <person name="Kotiranta H."/>
            <person name="LaButti K.M."/>
            <person name="Lechner B.E."/>
            <person name="Liimatainen K."/>
            <person name="Lipzen A."/>
            <person name="Lukacs Z."/>
            <person name="Mihaltcheva S."/>
            <person name="Morgado L.N."/>
            <person name="Niskanen T."/>
            <person name="Noordeloos M.E."/>
            <person name="Ohm R.A."/>
            <person name="Ortiz-Santana B."/>
            <person name="Ovrebo C."/>
            <person name="Racz N."/>
            <person name="Riley R."/>
            <person name="Savchenko A."/>
            <person name="Shiryaev A."/>
            <person name="Soop K."/>
            <person name="Spirin V."/>
            <person name="Szebenyi C."/>
            <person name="Tomsovsky M."/>
            <person name="Tulloss R.E."/>
            <person name="Uehling J."/>
            <person name="Grigoriev I.V."/>
            <person name="Vagvolgyi C."/>
            <person name="Papp T."/>
            <person name="Martin F.M."/>
            <person name="Miettinen O."/>
            <person name="Hibbett D.S."/>
            <person name="Nagy L.G."/>
        </authorList>
    </citation>
    <scope>NUCLEOTIDE SEQUENCE [LARGE SCALE GENOMIC DNA]</scope>
    <source>
        <strain evidence="7 8">CBS 166.37</strain>
    </source>
</reference>
<evidence type="ECO:0000256" key="4">
    <source>
        <dbReference type="ARBA" id="ARBA00022989"/>
    </source>
</evidence>
<dbReference type="Proteomes" id="UP000308652">
    <property type="component" value="Unassembled WGS sequence"/>
</dbReference>
<comment type="function">
    <text evidence="6">Subunit of the oligosaccharyl transferase (OST) complex that catalyzes the initial transfer of a defined glycan (Glc(3)Man(9)GlcNAc(2) in eukaryotes) from the lipid carrier dolichol-pyrophosphate to an asparagine residue within an Asn-X-Ser/Thr consensus motif in nascent polypeptide chains, the first step in protein N-glycosylation. N-glycosylation occurs cotranslationally and the complex associates with the Sec61 complex at the channel-forming translocon complex that mediates protein translocation across the endoplasmic reticulum (ER). All subunits are required for a maximal enzyme activity.</text>
</comment>
<dbReference type="EMBL" id="ML213602">
    <property type="protein sequence ID" value="TFK38637.1"/>
    <property type="molecule type" value="Genomic_DNA"/>
</dbReference>
<keyword evidence="3 6" id="KW-0812">Transmembrane</keyword>
<dbReference type="GO" id="GO:0006487">
    <property type="term" value="P:protein N-linked glycosylation"/>
    <property type="evidence" value="ECO:0007669"/>
    <property type="project" value="UniProtKB-UniRule"/>
</dbReference>
<name>A0A5C3M1I2_9AGAR</name>
<dbReference type="STRING" id="68775.A0A5C3M1I2"/>
<feature type="transmembrane region" description="Helical" evidence="6">
    <location>
        <begin position="20"/>
        <end position="45"/>
    </location>
</feature>
<evidence type="ECO:0000256" key="6">
    <source>
        <dbReference type="RuleBase" id="RU367008"/>
    </source>
</evidence>
<evidence type="ECO:0000313" key="8">
    <source>
        <dbReference type="Proteomes" id="UP000308652"/>
    </source>
</evidence>
<protein>
    <recommendedName>
        <fullName evidence="6">Dolichyl-diphosphooligosaccharide-protein glycosyltransferase subunit OST5</fullName>
    </recommendedName>
</protein>
<comment type="subunit">
    <text evidence="6">Component of the oligosaccharyltransferase (OST) complex.</text>
</comment>
<keyword evidence="8" id="KW-1185">Reference proteome</keyword>
<evidence type="ECO:0000313" key="7">
    <source>
        <dbReference type="EMBL" id="TFK38637.1"/>
    </source>
</evidence>
<dbReference type="OrthoDB" id="2503643at2759"/>
<keyword evidence="4 6" id="KW-1133">Transmembrane helix</keyword>
<comment type="similarity">
    <text evidence="2 6">Belongs to the OST5 family.</text>
</comment>
<feature type="transmembrane region" description="Helical" evidence="6">
    <location>
        <begin position="57"/>
        <end position="81"/>
    </location>
</feature>
<proteinExistence type="inferred from homology"/>
<evidence type="ECO:0000256" key="5">
    <source>
        <dbReference type="ARBA" id="ARBA00023136"/>
    </source>
</evidence>
<accession>A0A5C3M1I2</accession>
<sequence>MSDYDAVQALYRSLPSFSPIIPVALLPFLALILLASTFVLAFYFSTLPKDTLPIRETAVASTASILGGFGVVALFCTVGVYV</sequence>
<keyword evidence="5 6" id="KW-0472">Membrane</keyword>
<gene>
    <name evidence="7" type="ORF">BDQ12DRAFT_683097</name>
</gene>
<organism evidence="7 8">
    <name type="scientific">Crucibulum laeve</name>
    <dbReference type="NCBI Taxonomy" id="68775"/>
    <lineage>
        <taxon>Eukaryota</taxon>
        <taxon>Fungi</taxon>
        <taxon>Dikarya</taxon>
        <taxon>Basidiomycota</taxon>
        <taxon>Agaricomycotina</taxon>
        <taxon>Agaricomycetes</taxon>
        <taxon>Agaricomycetidae</taxon>
        <taxon>Agaricales</taxon>
        <taxon>Agaricineae</taxon>
        <taxon>Nidulariaceae</taxon>
        <taxon>Crucibulum</taxon>
    </lineage>
</organism>
<evidence type="ECO:0000256" key="1">
    <source>
        <dbReference type="ARBA" id="ARBA00004141"/>
    </source>
</evidence>
<evidence type="ECO:0000256" key="2">
    <source>
        <dbReference type="ARBA" id="ARBA00009825"/>
    </source>
</evidence>